<evidence type="ECO:0000256" key="1">
    <source>
        <dbReference type="ARBA" id="ARBA00023015"/>
    </source>
</evidence>
<dbReference type="Pfam" id="PF15915">
    <property type="entry name" value="BAT"/>
    <property type="match status" value="1"/>
</dbReference>
<dbReference type="Gene3D" id="3.30.450.20">
    <property type="entry name" value="PAS domain"/>
    <property type="match status" value="2"/>
</dbReference>
<proteinExistence type="predicted"/>
<dbReference type="AlphaFoldDB" id="A0A343TL41"/>
<dbReference type="SMART" id="SM00091">
    <property type="entry name" value="PAS"/>
    <property type="match status" value="2"/>
</dbReference>
<dbReference type="Proteomes" id="UP000263012">
    <property type="component" value="Chromosome"/>
</dbReference>
<dbReference type="Pfam" id="PF04967">
    <property type="entry name" value="HTH_10"/>
    <property type="match status" value="1"/>
</dbReference>
<dbReference type="NCBIfam" id="TIGR00229">
    <property type="entry name" value="sensory_box"/>
    <property type="match status" value="1"/>
</dbReference>
<dbReference type="KEGG" id="hdf:AArcSl_2188"/>
<evidence type="ECO:0000259" key="4">
    <source>
        <dbReference type="PROSITE" id="PS50112"/>
    </source>
</evidence>
<keyword evidence="1" id="KW-0805">Transcription regulation</keyword>
<keyword evidence="5" id="KW-0808">Transferase</keyword>
<dbReference type="Gene3D" id="3.30.450.40">
    <property type="match status" value="2"/>
</dbReference>
<evidence type="ECO:0000256" key="2">
    <source>
        <dbReference type="ARBA" id="ARBA00023163"/>
    </source>
</evidence>
<dbReference type="PANTHER" id="PTHR34236:SF1">
    <property type="entry name" value="DIMETHYL SULFOXIDE REDUCTASE TRANSCRIPTIONAL ACTIVATOR"/>
    <property type="match status" value="1"/>
</dbReference>
<dbReference type="InterPro" id="IPR000014">
    <property type="entry name" value="PAS"/>
</dbReference>
<dbReference type="OrthoDB" id="165911at2157"/>
<dbReference type="GO" id="GO:0016301">
    <property type="term" value="F:kinase activity"/>
    <property type="evidence" value="ECO:0007669"/>
    <property type="project" value="UniProtKB-KW"/>
</dbReference>
<dbReference type="RefSeq" id="WP_119819022.1">
    <property type="nucleotide sequence ID" value="NZ_CP025066.1"/>
</dbReference>
<dbReference type="InterPro" id="IPR007050">
    <property type="entry name" value="HTH_bacterioopsin"/>
</dbReference>
<keyword evidence="2" id="KW-0804">Transcription</keyword>
<dbReference type="InterPro" id="IPR035965">
    <property type="entry name" value="PAS-like_dom_sf"/>
</dbReference>
<dbReference type="CDD" id="cd00130">
    <property type="entry name" value="PAS"/>
    <property type="match status" value="1"/>
</dbReference>
<dbReference type="InterPro" id="IPR003018">
    <property type="entry name" value="GAF"/>
</dbReference>
<evidence type="ECO:0000256" key="3">
    <source>
        <dbReference type="SAM" id="Coils"/>
    </source>
</evidence>
<evidence type="ECO:0000313" key="6">
    <source>
        <dbReference type="Proteomes" id="UP000263012"/>
    </source>
</evidence>
<reference evidence="6" key="1">
    <citation type="submission" date="2017-11" db="EMBL/GenBank/DDBJ databases">
        <title>Phenotypic and genomic properties of facultatively anaerobic sulfur-reducing natronoarchaea from hypersaline soda lakes.</title>
        <authorList>
            <person name="Sorokin D.Y."/>
            <person name="Kublanov I.V."/>
            <person name="Roman P."/>
            <person name="Sinninghe Damste J.S."/>
            <person name="Golyshin P.N."/>
            <person name="Rojo D."/>
            <person name="Ciordia S."/>
            <person name="Mena M.D.C."/>
            <person name="Ferrer M."/>
            <person name="Messina E."/>
            <person name="Smedile F."/>
            <person name="La Spada G."/>
            <person name="La Cono V."/>
            <person name="Yakimov M.M."/>
        </authorList>
    </citation>
    <scope>NUCLEOTIDE SEQUENCE [LARGE SCALE GENOMIC DNA]</scope>
    <source>
        <strain evidence="6">AArc-Sl</strain>
    </source>
</reference>
<dbReference type="Pfam" id="PF08448">
    <property type="entry name" value="PAS_4"/>
    <property type="match status" value="1"/>
</dbReference>
<dbReference type="Gene3D" id="1.10.10.10">
    <property type="entry name" value="Winged helix-like DNA-binding domain superfamily/Winged helix DNA-binding domain"/>
    <property type="match status" value="1"/>
</dbReference>
<dbReference type="SUPFAM" id="SSF55781">
    <property type="entry name" value="GAF domain-like"/>
    <property type="match status" value="2"/>
</dbReference>
<organism evidence="5 6">
    <name type="scientific">Halalkaliarchaeum desulfuricum</name>
    <dbReference type="NCBI Taxonomy" id="2055893"/>
    <lineage>
        <taxon>Archaea</taxon>
        <taxon>Methanobacteriati</taxon>
        <taxon>Methanobacteriota</taxon>
        <taxon>Stenosarchaea group</taxon>
        <taxon>Halobacteria</taxon>
        <taxon>Halobacteriales</taxon>
        <taxon>Haloferacaceae</taxon>
        <taxon>Halalkaliarchaeum</taxon>
    </lineage>
</organism>
<accession>A0A343TL41</accession>
<keyword evidence="6" id="KW-1185">Reference proteome</keyword>
<dbReference type="SUPFAM" id="SSF55785">
    <property type="entry name" value="PYP-like sensor domain (PAS domain)"/>
    <property type="match status" value="2"/>
</dbReference>
<evidence type="ECO:0000313" key="5">
    <source>
        <dbReference type="EMBL" id="AUX09813.1"/>
    </source>
</evidence>
<sequence>MDTGEGVVRSLFEDPERFAAILDADGTVREINDAATDRLDTPRERLEGKRFWALPWHGGTESRRKLQHAVGSASSGEYANVEATVEPHTNGAPGGDGVAGTKLEFRLQPIDGTDTRADGCRILVQGTVQAERERLERELRESEELHRVTLANMTDTVLVTNDDGEFTYVCPNVHFIFGYTVEEIYEFGTIDALLGEDLFDRQQLESKGVLTNLECTATDKDGKEHALLVNVRTVSIQGGTTLYSCRDITKRKQRETALTQLQETSRELLYAETKPEVATRVAKDATTALSEGGVALYRFDSEENVLYPMAVSRPLLRAAGSLPDVSLDQQTCISRAYVDGRTTSRTDVGESDLPDSLLGTLSGVVAVPLGDHGVLLAAVTGDADLTDVDVEIAELLAATAEAAFDRLERETQLRERDETLKKRNRRLSEANRLNEIIREIDRILVNADSREEIERGVCERLATSDRFTFVWIGEATARDRRLRPREWAGDGSGYLDDVSLSVQDDIGVQEPTLQTARNRSTTVVPNVADILQEADWCKQAVSRQFDSIMSVPLLYDDVLLGTLTVYDDEPDSFSDTVRSVFEELGATIGSAINDVQRKEALQSDTVFRLSYRLEDPASILSRLAGSLDCRLEVRSEVTRADESTVVFVDVDGVSPEAVASEAAELVSVRDCEVIRTGDDSGLVSLTVDEPFVTSLLANHGATRRTLTATPDGLELVVDVPDASTSRAVDELLSTQFAEVELTARQKQLRSRDTDRDVGALLTARQEEVARVAYHSGFFEPDRDVSGREIAETLDISHTAFYNHIRRVQDKLFTSLFDGGDGYIEVE</sequence>
<dbReference type="InterPro" id="IPR036388">
    <property type="entry name" value="WH-like_DNA-bd_sf"/>
</dbReference>
<dbReference type="InterPro" id="IPR031803">
    <property type="entry name" value="BAT_GAF/HTH-assoc"/>
</dbReference>
<feature type="coiled-coil region" evidence="3">
    <location>
        <begin position="125"/>
        <end position="152"/>
    </location>
</feature>
<dbReference type="InterPro" id="IPR029016">
    <property type="entry name" value="GAF-like_dom_sf"/>
</dbReference>
<dbReference type="PROSITE" id="PS50112">
    <property type="entry name" value="PAS"/>
    <property type="match status" value="1"/>
</dbReference>
<keyword evidence="5" id="KW-0418">Kinase</keyword>
<dbReference type="InterPro" id="IPR013656">
    <property type="entry name" value="PAS_4"/>
</dbReference>
<gene>
    <name evidence="5" type="ORF">AArcSl_2188</name>
</gene>
<dbReference type="EMBL" id="CP025066">
    <property type="protein sequence ID" value="AUX09813.1"/>
    <property type="molecule type" value="Genomic_DNA"/>
</dbReference>
<name>A0A343TL41_9EURY</name>
<dbReference type="Pfam" id="PF13185">
    <property type="entry name" value="GAF_2"/>
    <property type="match status" value="1"/>
</dbReference>
<keyword evidence="3" id="KW-0175">Coiled coil</keyword>
<protein>
    <submittedName>
        <fullName evidence="5">PAS sensor histidine kinase</fullName>
    </submittedName>
</protein>
<feature type="domain" description="PAS" evidence="4">
    <location>
        <begin position="142"/>
        <end position="184"/>
    </location>
</feature>
<dbReference type="PANTHER" id="PTHR34236">
    <property type="entry name" value="DIMETHYL SULFOXIDE REDUCTASE TRANSCRIPTIONAL ACTIVATOR"/>
    <property type="match status" value="1"/>
</dbReference>
<dbReference type="GeneID" id="37878539"/>